<protein>
    <recommendedName>
        <fullName evidence="6">MORN repeat-containing protein</fullName>
    </recommendedName>
</protein>
<gene>
    <name evidence="4" type="ORF">D3878_03320</name>
</gene>
<feature type="signal peptide" evidence="3">
    <location>
        <begin position="1"/>
        <end position="27"/>
    </location>
</feature>
<dbReference type="Gene3D" id="2.20.110.10">
    <property type="entry name" value="Histone H3 K4-specific methyltransferase SET7/9 N-terminal domain"/>
    <property type="match status" value="4"/>
</dbReference>
<evidence type="ECO:0000256" key="3">
    <source>
        <dbReference type="SAM" id="SignalP"/>
    </source>
</evidence>
<feature type="chain" id="PRO_5017245770" description="MORN repeat-containing protein" evidence="3">
    <location>
        <begin position="28"/>
        <end position="380"/>
    </location>
</feature>
<accession>A0A3A3G2M9</accession>
<evidence type="ECO:0000313" key="5">
    <source>
        <dbReference type="Proteomes" id="UP000266327"/>
    </source>
</evidence>
<dbReference type="AlphaFoldDB" id="A0A3A3G2M9"/>
<dbReference type="InterPro" id="IPR003409">
    <property type="entry name" value="MORN"/>
</dbReference>
<keyword evidence="1" id="KW-0677">Repeat</keyword>
<name>A0A3A3G2M9_9BURK</name>
<keyword evidence="3" id="KW-0732">Signal</keyword>
<dbReference type="GO" id="GO:0005829">
    <property type="term" value="C:cytosol"/>
    <property type="evidence" value="ECO:0007669"/>
    <property type="project" value="TreeGrafter"/>
</dbReference>
<dbReference type="PANTHER" id="PTHR43215:SF14">
    <property type="entry name" value="RADIAL SPOKE HEAD 1 HOMOLOG"/>
    <property type="match status" value="1"/>
</dbReference>
<sequence length="380" mass="41069">METTKMMRLISMAGAILLLAFSSAASAGNAAPKSASLPAASSSPGTGAPLHPDALTADGGKYYGPLVDGKLHGTGMIEWANGIRYEGEFEHGQFSGKGKLKSTSFEYEGEFRNGMMAGHGRSVGTDGAVYVGQFANQLFHGHGRYETAGKESYEGDFVKGEFDGNGVHQRSDGSRHAGSFRDWRAHGLGTYTDTKGNIYEGVFADGDLNGKARLSGKDGRRYEGEFRNWQYHGQGVFRAANGDEYKGGFAYGVFDGNGTYTYARPQKDGRVKDVGTWRYGRLEDPAAERQAKDNVEIALYNQNALLARTLAALSPREPGKINLYLLAVGGDGSQEVFRREVEFVRTQFDRDFGTQGRSVALINSRSTVAKVPMATLTSGL</sequence>
<feature type="compositionally biased region" description="Low complexity" evidence="2">
    <location>
        <begin position="32"/>
        <end position="44"/>
    </location>
</feature>
<dbReference type="PANTHER" id="PTHR43215">
    <property type="entry name" value="RADIAL SPOKE HEAD 1 HOMOLOG"/>
    <property type="match status" value="1"/>
</dbReference>
<dbReference type="SUPFAM" id="SSF82185">
    <property type="entry name" value="Histone H3 K4-specific methyltransferase SET7/9 N-terminal domain"/>
    <property type="match status" value="2"/>
</dbReference>
<reference evidence="5" key="1">
    <citation type="submission" date="2018-09" db="EMBL/GenBank/DDBJ databases">
        <authorList>
            <person name="Zhu H."/>
        </authorList>
    </citation>
    <scope>NUCLEOTIDE SEQUENCE [LARGE SCALE GENOMIC DNA]</scope>
    <source>
        <strain evidence="5">K1S02-23</strain>
    </source>
</reference>
<dbReference type="EMBL" id="QYUQ01000002">
    <property type="protein sequence ID" value="RJG00732.1"/>
    <property type="molecule type" value="Genomic_DNA"/>
</dbReference>
<feature type="region of interest" description="Disordered" evidence="2">
    <location>
        <begin position="32"/>
        <end position="51"/>
    </location>
</feature>
<evidence type="ECO:0000313" key="4">
    <source>
        <dbReference type="EMBL" id="RJG00732.1"/>
    </source>
</evidence>
<dbReference type="Pfam" id="PF02493">
    <property type="entry name" value="MORN"/>
    <property type="match status" value="8"/>
</dbReference>
<proteinExistence type="predicted"/>
<dbReference type="Proteomes" id="UP000266327">
    <property type="component" value="Unassembled WGS sequence"/>
</dbReference>
<organism evidence="4 5">
    <name type="scientific">Noviherbaspirillum sedimenti</name>
    <dbReference type="NCBI Taxonomy" id="2320865"/>
    <lineage>
        <taxon>Bacteria</taxon>
        <taxon>Pseudomonadati</taxon>
        <taxon>Pseudomonadota</taxon>
        <taxon>Betaproteobacteria</taxon>
        <taxon>Burkholderiales</taxon>
        <taxon>Oxalobacteraceae</taxon>
        <taxon>Noviherbaspirillum</taxon>
    </lineage>
</organism>
<evidence type="ECO:0000256" key="2">
    <source>
        <dbReference type="SAM" id="MobiDB-lite"/>
    </source>
</evidence>
<evidence type="ECO:0000256" key="1">
    <source>
        <dbReference type="ARBA" id="ARBA00022737"/>
    </source>
</evidence>
<comment type="caution">
    <text evidence="4">The sequence shown here is derived from an EMBL/GenBank/DDBJ whole genome shotgun (WGS) entry which is preliminary data.</text>
</comment>
<dbReference type="SMART" id="SM00698">
    <property type="entry name" value="MORN"/>
    <property type="match status" value="7"/>
</dbReference>
<keyword evidence="5" id="KW-1185">Reference proteome</keyword>
<evidence type="ECO:0008006" key="6">
    <source>
        <dbReference type="Google" id="ProtNLM"/>
    </source>
</evidence>